<evidence type="ECO:0000259" key="1">
    <source>
        <dbReference type="Pfam" id="PF11716"/>
    </source>
</evidence>
<dbReference type="Pfam" id="PF11716">
    <property type="entry name" value="MDMPI_N"/>
    <property type="match status" value="1"/>
</dbReference>
<gene>
    <name evidence="2" type="ORF">UFOPK3376_01638</name>
</gene>
<organism evidence="2">
    <name type="scientific">freshwater metagenome</name>
    <dbReference type="NCBI Taxonomy" id="449393"/>
    <lineage>
        <taxon>unclassified sequences</taxon>
        <taxon>metagenomes</taxon>
        <taxon>ecological metagenomes</taxon>
    </lineage>
</organism>
<protein>
    <submittedName>
        <fullName evidence="2">Unannotated protein</fullName>
    </submittedName>
</protein>
<name>A0A6J7EK76_9ZZZZ</name>
<feature type="domain" description="Mycothiol-dependent maleylpyruvate isomerase metal-binding" evidence="1">
    <location>
        <begin position="14"/>
        <end position="157"/>
    </location>
</feature>
<dbReference type="InterPro" id="IPR034660">
    <property type="entry name" value="DinB/YfiT-like"/>
</dbReference>
<dbReference type="GO" id="GO:0046872">
    <property type="term" value="F:metal ion binding"/>
    <property type="evidence" value="ECO:0007669"/>
    <property type="project" value="InterPro"/>
</dbReference>
<accession>A0A6J7EK76</accession>
<reference evidence="2" key="1">
    <citation type="submission" date="2020-05" db="EMBL/GenBank/DDBJ databases">
        <authorList>
            <person name="Chiriac C."/>
            <person name="Salcher M."/>
            <person name="Ghai R."/>
            <person name="Kavagutti S V."/>
        </authorList>
    </citation>
    <scope>NUCLEOTIDE SEQUENCE</scope>
</reference>
<evidence type="ECO:0000313" key="2">
    <source>
        <dbReference type="EMBL" id="CAB4882108.1"/>
    </source>
</evidence>
<dbReference type="AlphaFoldDB" id="A0A6J7EK76"/>
<dbReference type="Gene3D" id="1.20.120.450">
    <property type="entry name" value="dinb family like domain"/>
    <property type="match status" value="1"/>
</dbReference>
<proteinExistence type="predicted"/>
<sequence>MLHSAVAVRTAFDHLGEAYIRLAADMSDEQFDLPGLGEWNVRELFAHAIRAYSTAATYLDAAPSSEVILYSAAEYYHTVLNGGPGLHAQVAARGHAAGEEMRDDPVGKVRSTIEAACVRVGLADDDAPVYTPFGQIALIDFLATRVVEAGVHMLDLQRALGLDDDLESTAAEIVVVALVAAGDAHQVIRALTGRGDLPADFNILQ</sequence>
<dbReference type="InterPro" id="IPR024344">
    <property type="entry name" value="MDMPI_metal-binding"/>
</dbReference>
<dbReference type="SUPFAM" id="SSF109854">
    <property type="entry name" value="DinB/YfiT-like putative metalloenzymes"/>
    <property type="match status" value="1"/>
</dbReference>
<dbReference type="EMBL" id="CAFBLP010000039">
    <property type="protein sequence ID" value="CAB4882108.1"/>
    <property type="molecule type" value="Genomic_DNA"/>
</dbReference>